<evidence type="ECO:0000256" key="1">
    <source>
        <dbReference type="ARBA" id="ARBA00022741"/>
    </source>
</evidence>
<evidence type="ECO:0000313" key="4">
    <source>
        <dbReference type="EMBL" id="MFC4694413.1"/>
    </source>
</evidence>
<dbReference type="InterPro" id="IPR011990">
    <property type="entry name" value="TPR-like_helical_dom_sf"/>
</dbReference>
<dbReference type="Gene3D" id="1.25.40.10">
    <property type="entry name" value="Tetratricopeptide repeat domain"/>
    <property type="match status" value="1"/>
</dbReference>
<accession>A0ABV9LJS8</accession>
<name>A0ABV9LJS8_9ACTN</name>
<feature type="domain" description="Guanylate cyclase" evidence="3">
    <location>
        <begin position="6"/>
        <end position="135"/>
    </location>
</feature>
<dbReference type="GO" id="GO:0005524">
    <property type="term" value="F:ATP binding"/>
    <property type="evidence" value="ECO:0007669"/>
    <property type="project" value="UniProtKB-KW"/>
</dbReference>
<organism evidence="4 5">
    <name type="scientific">Geodermatophilus arenarius</name>
    <dbReference type="NCBI Taxonomy" id="1137990"/>
    <lineage>
        <taxon>Bacteria</taxon>
        <taxon>Bacillati</taxon>
        <taxon>Actinomycetota</taxon>
        <taxon>Actinomycetes</taxon>
        <taxon>Geodermatophilales</taxon>
        <taxon>Geodermatophilaceae</taxon>
        <taxon>Geodermatophilus</taxon>
    </lineage>
</organism>
<dbReference type="InterPro" id="IPR041664">
    <property type="entry name" value="AAA_16"/>
</dbReference>
<dbReference type="PANTHER" id="PTHR16305:SF28">
    <property type="entry name" value="GUANYLATE CYCLASE DOMAIN-CONTAINING PROTEIN"/>
    <property type="match status" value="1"/>
</dbReference>
<keyword evidence="5" id="KW-1185">Reference proteome</keyword>
<dbReference type="Proteomes" id="UP001596025">
    <property type="component" value="Unassembled WGS sequence"/>
</dbReference>
<dbReference type="Pfam" id="PF13191">
    <property type="entry name" value="AAA_16"/>
    <property type="match status" value="1"/>
</dbReference>
<protein>
    <submittedName>
        <fullName evidence="4">ATP-binding protein</fullName>
    </submittedName>
</protein>
<gene>
    <name evidence="4" type="ORF">ACFO3M_13520</name>
</gene>
<dbReference type="EMBL" id="JBHSGR010000014">
    <property type="protein sequence ID" value="MFC4694413.1"/>
    <property type="molecule type" value="Genomic_DNA"/>
</dbReference>
<evidence type="ECO:0000313" key="5">
    <source>
        <dbReference type="Proteomes" id="UP001596025"/>
    </source>
</evidence>
<comment type="caution">
    <text evidence="4">The sequence shown here is derived from an EMBL/GenBank/DDBJ whole genome shotgun (WGS) entry which is preliminary data.</text>
</comment>
<sequence>MRKLVTVLFVDVVDSTVLTEDLDAESSRALLDDYFRVADEVVSRHGGYVEKFIGDAVMAVFGVPTLHEDDALRAVTAAVEIRDRLAAMDEEFLRAYGRTVAVRTGIDSGEALVSTRGHGELYVTGPTVTTAARLEQAAASGTVLIGEATHHLVRDAVEAEGPRSLTLKGKPHGVTAWAVERTIPGAAGVRRRLDAALVDRRDELDRLLTAFDRAAGSGCQLVTVVGDPGIGKTRLADELVARLAGRGRVLSGRCRPYGEGITFWPVVEVLRDAAGIAATDPPAQARDKAAALLPPGHTSALVMARLAGLLGDSEAQASVPELFWAIRRYLETLAATGPLVVLFDDVHWGEPTFLQLLQYLADWTGRAPLLVVCLARGQLLDERPDWTTPRTNAEIVFLRPLDAEETRQLVEGLVGGGHVDAEAEARIDAVAEGNPLFVEEMLRMLVDSGELRFESGRWVMDRSVVRMPIPTTIQALMSARLERLEPEQLVVLQRAAIVGQVFSWSDVAALCGDDGQASGTAARLQALMRKQLVKPRPDEPGDEDAFEFSHGLVRDAAYELIPKAERVDLHERFAAWTQSRLGEGGAGHEEIVGHHLEQAHHTLLQLGPPSSRSADLAERAFTQLSVAGLRAHGRGDVPAAVNLLQRAVSLLDPKRAERTAVLPQLASALMETGAFEDLQQVVAEMEGAAGAGDHGTRARATVLRLWMRMFTDPVGWAEVAEAEAARAQRAFTELQDDRGLAMTSSLLGLVSLMRGRFAEAAIHWTGASVNADRAGDQRDRLEALSWVPLMICAGPTPCEEGLRHCHELLLRADGDKKTMASALTAEALLLAALDRPQEARGSLARAHDLLGEVALTVWMAGPYAQSAGWVELLAGDPAAAERVLRAGFDSLRGMGEVMWFSTVAGLLGEAVLQVGRQDEAAVLARASRDAAAPDDVYSQMVWRTVASTVAARSGRVEDAEALAREAVDLIQRSDGLLLHWLALVNLARVMESLGRIPDAAAAANEAAAVAERKGSVAAERRAREIATRLGG</sequence>
<dbReference type="InterPro" id="IPR029787">
    <property type="entry name" value="Nucleotide_cyclase"/>
</dbReference>
<reference evidence="5" key="1">
    <citation type="journal article" date="2019" name="Int. J. Syst. Evol. Microbiol.">
        <title>The Global Catalogue of Microorganisms (GCM) 10K type strain sequencing project: providing services to taxonomists for standard genome sequencing and annotation.</title>
        <authorList>
            <consortium name="The Broad Institute Genomics Platform"/>
            <consortium name="The Broad Institute Genome Sequencing Center for Infectious Disease"/>
            <person name="Wu L."/>
            <person name="Ma J."/>
        </authorList>
    </citation>
    <scope>NUCLEOTIDE SEQUENCE [LARGE SCALE GENOMIC DNA]</scope>
    <source>
        <strain evidence="5">CCUG 62763</strain>
    </source>
</reference>
<keyword evidence="1" id="KW-0547">Nucleotide-binding</keyword>
<evidence type="ECO:0000259" key="3">
    <source>
        <dbReference type="PROSITE" id="PS50125"/>
    </source>
</evidence>
<dbReference type="SUPFAM" id="SSF55073">
    <property type="entry name" value="Nucleotide cyclase"/>
    <property type="match status" value="1"/>
</dbReference>
<keyword evidence="2 4" id="KW-0067">ATP-binding</keyword>
<dbReference type="Gene3D" id="3.30.70.1230">
    <property type="entry name" value="Nucleotide cyclase"/>
    <property type="match status" value="1"/>
</dbReference>
<dbReference type="SUPFAM" id="SSF52540">
    <property type="entry name" value="P-loop containing nucleoside triphosphate hydrolases"/>
    <property type="match status" value="1"/>
</dbReference>
<dbReference type="Gene3D" id="3.40.50.300">
    <property type="entry name" value="P-loop containing nucleotide triphosphate hydrolases"/>
    <property type="match status" value="1"/>
</dbReference>
<dbReference type="RefSeq" id="WP_387989405.1">
    <property type="nucleotide sequence ID" value="NZ_JBHSGR010000014.1"/>
</dbReference>
<dbReference type="InterPro" id="IPR001054">
    <property type="entry name" value="A/G_cyclase"/>
</dbReference>
<dbReference type="PANTHER" id="PTHR16305">
    <property type="entry name" value="TESTICULAR SOLUBLE ADENYLYL CYCLASE"/>
    <property type="match status" value="1"/>
</dbReference>
<evidence type="ECO:0000256" key="2">
    <source>
        <dbReference type="ARBA" id="ARBA00022840"/>
    </source>
</evidence>
<proteinExistence type="predicted"/>
<dbReference type="InterPro" id="IPR027417">
    <property type="entry name" value="P-loop_NTPase"/>
</dbReference>
<dbReference type="SUPFAM" id="SSF48452">
    <property type="entry name" value="TPR-like"/>
    <property type="match status" value="1"/>
</dbReference>
<dbReference type="PROSITE" id="PS50125">
    <property type="entry name" value="GUANYLATE_CYCLASE_2"/>
    <property type="match status" value="1"/>
</dbReference>
<dbReference type="SMART" id="SM00044">
    <property type="entry name" value="CYCc"/>
    <property type="match status" value="1"/>
</dbReference>
<dbReference type="Pfam" id="PF00211">
    <property type="entry name" value="Guanylate_cyc"/>
    <property type="match status" value="1"/>
</dbReference>
<dbReference type="CDD" id="cd07302">
    <property type="entry name" value="CHD"/>
    <property type="match status" value="1"/>
</dbReference>